<dbReference type="Pfam" id="PF07690">
    <property type="entry name" value="MFS_1"/>
    <property type="match status" value="1"/>
</dbReference>
<feature type="transmembrane region" description="Helical" evidence="10">
    <location>
        <begin position="384"/>
        <end position="404"/>
    </location>
</feature>
<dbReference type="EMBL" id="VANP01000004">
    <property type="protein sequence ID" value="TLP60628.1"/>
    <property type="molecule type" value="Genomic_DNA"/>
</dbReference>
<keyword evidence="13" id="KW-1185">Reference proteome</keyword>
<dbReference type="Gene3D" id="1.20.1250.20">
    <property type="entry name" value="MFS general substrate transporter like domains"/>
    <property type="match status" value="1"/>
</dbReference>
<protein>
    <recommendedName>
        <fullName evidence="8">Multidrug efflux pump Tap</fullName>
    </recommendedName>
</protein>
<keyword evidence="5 10" id="KW-1133">Transmembrane helix</keyword>
<feature type="transmembrane region" description="Helical" evidence="10">
    <location>
        <begin position="252"/>
        <end position="275"/>
    </location>
</feature>
<evidence type="ECO:0000256" key="8">
    <source>
        <dbReference type="ARBA" id="ARBA00040914"/>
    </source>
</evidence>
<feature type="transmembrane region" description="Helical" evidence="10">
    <location>
        <begin position="287"/>
        <end position="311"/>
    </location>
</feature>
<dbReference type="GO" id="GO:0022857">
    <property type="term" value="F:transmembrane transporter activity"/>
    <property type="evidence" value="ECO:0007669"/>
    <property type="project" value="InterPro"/>
</dbReference>
<dbReference type="PANTHER" id="PTHR23513">
    <property type="entry name" value="INTEGRAL MEMBRANE EFFLUX PROTEIN-RELATED"/>
    <property type="match status" value="1"/>
</dbReference>
<gene>
    <name evidence="12" type="ORF">FED44_12015</name>
</gene>
<dbReference type="GO" id="GO:0005886">
    <property type="term" value="C:plasma membrane"/>
    <property type="evidence" value="ECO:0007669"/>
    <property type="project" value="UniProtKB-SubCell"/>
</dbReference>
<evidence type="ECO:0000313" key="13">
    <source>
        <dbReference type="Proteomes" id="UP000309033"/>
    </source>
</evidence>
<feature type="region of interest" description="Disordered" evidence="9">
    <location>
        <begin position="213"/>
        <end position="232"/>
    </location>
</feature>
<keyword evidence="3" id="KW-1003">Cell membrane</keyword>
<dbReference type="PANTHER" id="PTHR23513:SF9">
    <property type="entry name" value="ENTEROBACTIN EXPORTER ENTS"/>
    <property type="match status" value="1"/>
</dbReference>
<evidence type="ECO:0000256" key="1">
    <source>
        <dbReference type="ARBA" id="ARBA00004429"/>
    </source>
</evidence>
<sequence length="457" mass="46028">MTAAASGPTTGPVADAGGSSRERGARALTGLLAATAVALTGTRVSTVALPWFVLVTTGSATQTGLVAFCEMTPYVVVKALAGPLVDRAGPRRISSITDLVSAAAVGAVPLLHALGLLSFPLLLAVVAVVGAARGPGDLAKHVMVPEAAERGRVPLERATGLSGVTERLSSTLGLPTGGILVALLGPLTGLVVNAACFALAALLVALALPRGMGRPAPPESPERPPVEASSGAEPGYWRRLGEGFVFLRGEPLLLAVIVMVGITNLLDAALNTVLLPVWADRSGNGPAAIGLSNGVLGAAAIAGSLLAAGAAHRLPRRAVFFTGFLLVGAPRFLVLAADAPMWAVVAVFAVGGFGSGFLNPILGAIAFERVPRTLLGRVNGLGDALAWAGIPLGGLVAGAAVAAFGLAPALVAGGVAYFLTTNLAGLRPEWREMDRSRRPGFRPVACADAEAVRAAER</sequence>
<dbReference type="AlphaFoldDB" id="A0A5R8Z4B5"/>
<evidence type="ECO:0000259" key="11">
    <source>
        <dbReference type="PROSITE" id="PS50850"/>
    </source>
</evidence>
<feature type="transmembrane region" description="Helical" evidence="10">
    <location>
        <begin position="318"/>
        <end position="336"/>
    </location>
</feature>
<evidence type="ECO:0000256" key="7">
    <source>
        <dbReference type="ARBA" id="ARBA00038075"/>
    </source>
</evidence>
<comment type="caution">
    <text evidence="12">The sequence shown here is derived from an EMBL/GenBank/DDBJ whole genome shotgun (WGS) entry which is preliminary data.</text>
</comment>
<keyword evidence="2" id="KW-0813">Transport</keyword>
<feature type="transmembrane region" description="Helical" evidence="10">
    <location>
        <begin position="410"/>
        <end position="428"/>
    </location>
</feature>
<evidence type="ECO:0000313" key="12">
    <source>
        <dbReference type="EMBL" id="TLP60628.1"/>
    </source>
</evidence>
<evidence type="ECO:0000256" key="2">
    <source>
        <dbReference type="ARBA" id="ARBA00022448"/>
    </source>
</evidence>
<evidence type="ECO:0000256" key="9">
    <source>
        <dbReference type="SAM" id="MobiDB-lite"/>
    </source>
</evidence>
<dbReference type="OrthoDB" id="9793136at2"/>
<feature type="region of interest" description="Disordered" evidence="9">
    <location>
        <begin position="1"/>
        <end position="20"/>
    </location>
</feature>
<keyword evidence="4 10" id="KW-0812">Transmembrane</keyword>
<dbReference type="PROSITE" id="PS50850">
    <property type="entry name" value="MFS"/>
    <property type="match status" value="1"/>
</dbReference>
<feature type="transmembrane region" description="Helical" evidence="10">
    <location>
        <begin position="179"/>
        <end position="208"/>
    </location>
</feature>
<dbReference type="InterPro" id="IPR036259">
    <property type="entry name" value="MFS_trans_sf"/>
</dbReference>
<comment type="similarity">
    <text evidence="7">Belongs to the major facilitator superfamily. Drug:H(+) antiporter-3 (DHA3) (TC 2.A.1.21) family.</text>
</comment>
<organism evidence="12 13">
    <name type="scientific">Microbispora triticiradicis</name>
    <dbReference type="NCBI Taxonomy" id="2200763"/>
    <lineage>
        <taxon>Bacteria</taxon>
        <taxon>Bacillati</taxon>
        <taxon>Actinomycetota</taxon>
        <taxon>Actinomycetes</taxon>
        <taxon>Streptosporangiales</taxon>
        <taxon>Streptosporangiaceae</taxon>
        <taxon>Microbispora</taxon>
    </lineage>
</organism>
<evidence type="ECO:0000256" key="3">
    <source>
        <dbReference type="ARBA" id="ARBA00022475"/>
    </source>
</evidence>
<accession>A0A5R8Z4B5</accession>
<dbReference type="InterPro" id="IPR020846">
    <property type="entry name" value="MFS_dom"/>
</dbReference>
<evidence type="ECO:0000256" key="10">
    <source>
        <dbReference type="SAM" id="Phobius"/>
    </source>
</evidence>
<keyword evidence="6 10" id="KW-0472">Membrane</keyword>
<dbReference type="InterPro" id="IPR011701">
    <property type="entry name" value="MFS"/>
</dbReference>
<reference evidence="12" key="1">
    <citation type="submission" date="2019-05" db="EMBL/GenBank/DDBJ databases">
        <title>Isolation, diversity and antifungal activity of Actinobacteria from wheat.</title>
        <authorList>
            <person name="Yu B."/>
        </authorList>
    </citation>
    <scope>NUCLEOTIDE SEQUENCE [LARGE SCALE GENOMIC DNA]</scope>
    <source>
        <strain evidence="12">NEAU-HEGS1-5</strain>
    </source>
</reference>
<feature type="transmembrane region" description="Helical" evidence="10">
    <location>
        <begin position="99"/>
        <end position="132"/>
    </location>
</feature>
<dbReference type="SUPFAM" id="SSF103473">
    <property type="entry name" value="MFS general substrate transporter"/>
    <property type="match status" value="1"/>
</dbReference>
<proteinExistence type="inferred from homology"/>
<name>A0A5R8Z4B5_9ACTN</name>
<dbReference type="Proteomes" id="UP000309033">
    <property type="component" value="Unassembled WGS sequence"/>
</dbReference>
<evidence type="ECO:0000256" key="5">
    <source>
        <dbReference type="ARBA" id="ARBA00022989"/>
    </source>
</evidence>
<feature type="domain" description="Major facilitator superfamily (MFS) profile" evidence="11">
    <location>
        <begin position="22"/>
        <end position="431"/>
    </location>
</feature>
<comment type="subcellular location">
    <subcellularLocation>
        <location evidence="1">Cell inner membrane</location>
        <topology evidence="1">Multi-pass membrane protein</topology>
    </subcellularLocation>
</comment>
<dbReference type="CDD" id="cd06173">
    <property type="entry name" value="MFS_MefA_like"/>
    <property type="match status" value="1"/>
</dbReference>
<feature type="transmembrane region" description="Helical" evidence="10">
    <location>
        <begin position="342"/>
        <end position="363"/>
    </location>
</feature>
<evidence type="ECO:0000256" key="6">
    <source>
        <dbReference type="ARBA" id="ARBA00023136"/>
    </source>
</evidence>
<evidence type="ECO:0000256" key="4">
    <source>
        <dbReference type="ARBA" id="ARBA00022692"/>
    </source>
</evidence>